<gene>
    <name evidence="1" type="ORF">PT974_03139</name>
</gene>
<sequence>MLLTEKAEEWVAPTEPGAGGYGGRYLWTDAFGVINFITLFKETGSKKYLILAKKLALTVHDVLGRTRDGSARLNGATESEPLRGGLRIGKMSADGSDGDGQYHHYLTLWMFALNRLSLATKDPSLNDLAIQLAEAIHPKFVSHLRSGDIKLVWKVSMDMKTILVPTEGHLDAVTGFSVYKLLQDTAIQQGRQDNLLQNEIEDYSYMMAKKERLSPSYDPLDLGMGLWVCSLSRDEVWAERFTRVALDKASKLLDEESGIPTGRATERLAFREFGACLGISCVDADDALQSQAANVIEFWGKQMEQNTTDDLKPISYVMYSAALIPGAFCREHLEN</sequence>
<organism evidence="1 2">
    <name type="scientific">Cladobotryum mycophilum</name>
    <dbReference type="NCBI Taxonomy" id="491253"/>
    <lineage>
        <taxon>Eukaryota</taxon>
        <taxon>Fungi</taxon>
        <taxon>Dikarya</taxon>
        <taxon>Ascomycota</taxon>
        <taxon>Pezizomycotina</taxon>
        <taxon>Sordariomycetes</taxon>
        <taxon>Hypocreomycetidae</taxon>
        <taxon>Hypocreales</taxon>
        <taxon>Hypocreaceae</taxon>
        <taxon>Cladobotryum</taxon>
    </lineage>
</organism>
<evidence type="ECO:0000313" key="1">
    <source>
        <dbReference type="EMBL" id="KAK5994756.1"/>
    </source>
</evidence>
<name>A0ABR0SSL1_9HYPO</name>
<evidence type="ECO:0000313" key="2">
    <source>
        <dbReference type="Proteomes" id="UP001338125"/>
    </source>
</evidence>
<keyword evidence="2" id="KW-1185">Reference proteome</keyword>
<dbReference type="InterPro" id="IPR008928">
    <property type="entry name" value="6-hairpin_glycosidase_sf"/>
</dbReference>
<dbReference type="Proteomes" id="UP001338125">
    <property type="component" value="Unassembled WGS sequence"/>
</dbReference>
<dbReference type="EMBL" id="JAVFKD010000004">
    <property type="protein sequence ID" value="KAK5994756.1"/>
    <property type="molecule type" value="Genomic_DNA"/>
</dbReference>
<accession>A0ABR0SSL1</accession>
<dbReference type="SUPFAM" id="SSF48208">
    <property type="entry name" value="Six-hairpin glycosidases"/>
    <property type="match status" value="1"/>
</dbReference>
<comment type="caution">
    <text evidence="1">The sequence shown here is derived from an EMBL/GenBank/DDBJ whole genome shotgun (WGS) entry which is preliminary data.</text>
</comment>
<reference evidence="1 2" key="1">
    <citation type="submission" date="2024-01" db="EMBL/GenBank/DDBJ databases">
        <title>Complete genome of Cladobotryum mycophilum ATHUM6906.</title>
        <authorList>
            <person name="Christinaki A.C."/>
            <person name="Myridakis A.I."/>
            <person name="Kouvelis V.N."/>
        </authorList>
    </citation>
    <scope>NUCLEOTIDE SEQUENCE [LARGE SCALE GENOMIC DNA]</scope>
    <source>
        <strain evidence="1 2">ATHUM6906</strain>
    </source>
</reference>
<protein>
    <submittedName>
        <fullName evidence="1">Uncharacterized protein</fullName>
    </submittedName>
</protein>
<proteinExistence type="predicted"/>